<dbReference type="Gene3D" id="3.50.50.60">
    <property type="entry name" value="FAD/NAD(P)-binding domain"/>
    <property type="match status" value="2"/>
</dbReference>
<comment type="subunit">
    <text evidence="8">Homodimer.</text>
</comment>
<keyword evidence="7 8" id="KW-0676">Redox-active center</keyword>
<dbReference type="PRINTS" id="PR00469">
    <property type="entry name" value="PNDRDTASEII"/>
</dbReference>
<evidence type="ECO:0000256" key="7">
    <source>
        <dbReference type="ARBA" id="ARBA00023284"/>
    </source>
</evidence>
<evidence type="ECO:0000313" key="12">
    <source>
        <dbReference type="Proteomes" id="UP001221217"/>
    </source>
</evidence>
<proteinExistence type="inferred from homology"/>
<dbReference type="EC" id="1.8.1.9" evidence="8"/>
<evidence type="ECO:0000256" key="9">
    <source>
        <dbReference type="RuleBase" id="RU003881"/>
    </source>
</evidence>
<dbReference type="Proteomes" id="UP001221217">
    <property type="component" value="Unassembled WGS sequence"/>
</dbReference>
<evidence type="ECO:0000313" key="11">
    <source>
        <dbReference type="EMBL" id="MDC7226230.1"/>
    </source>
</evidence>
<evidence type="ECO:0000259" key="10">
    <source>
        <dbReference type="Pfam" id="PF07992"/>
    </source>
</evidence>
<evidence type="ECO:0000256" key="6">
    <source>
        <dbReference type="ARBA" id="ARBA00023157"/>
    </source>
</evidence>
<keyword evidence="5 8" id="KW-0560">Oxidoreductase</keyword>
<reference evidence="11 12" key="1">
    <citation type="submission" date="2022-12" db="EMBL/GenBank/DDBJ databases">
        <title>Metagenome assembled genome from gulf of manar.</title>
        <authorList>
            <person name="Kohli P."/>
            <person name="Pk S."/>
            <person name="Venkata Ramana C."/>
            <person name="Sasikala C."/>
        </authorList>
    </citation>
    <scope>NUCLEOTIDE SEQUENCE [LARGE SCALE GENOMIC DNA]</scope>
    <source>
        <strain evidence="11">JB008</strain>
    </source>
</reference>
<evidence type="ECO:0000256" key="2">
    <source>
        <dbReference type="ARBA" id="ARBA00022630"/>
    </source>
</evidence>
<name>A0AAJ1IF36_9SPIO</name>
<dbReference type="InterPro" id="IPR036188">
    <property type="entry name" value="FAD/NAD-bd_sf"/>
</dbReference>
<organism evidence="11 12">
    <name type="scientific">Candidatus Thalassospirochaeta sargassi</name>
    <dbReference type="NCBI Taxonomy" id="3119039"/>
    <lineage>
        <taxon>Bacteria</taxon>
        <taxon>Pseudomonadati</taxon>
        <taxon>Spirochaetota</taxon>
        <taxon>Spirochaetia</taxon>
        <taxon>Spirochaetales</taxon>
        <taxon>Spirochaetaceae</taxon>
        <taxon>Candidatus Thalassospirochaeta</taxon>
    </lineage>
</organism>
<dbReference type="Pfam" id="PF07992">
    <property type="entry name" value="Pyr_redox_2"/>
    <property type="match status" value="1"/>
</dbReference>
<dbReference type="GO" id="GO:0005737">
    <property type="term" value="C:cytoplasm"/>
    <property type="evidence" value="ECO:0007669"/>
    <property type="project" value="InterPro"/>
</dbReference>
<accession>A0AAJ1IF36</accession>
<sequence>MKKVVIIGSGPAGHTAGIYAARAGLEPLLYEGWMAGGIAPGGQLTTTGTVENFPGFPEGVGGTELTMMMRAQSVNAGVEVLTETVESVDMSKRPFTVKTSEGEVEAETVIVATGAIARRMRVPHEDDFWQRGISACAVCDGALPVFRDQPLVVIGGGDSAMEEAMHLSKFGSKVYIVHRRDELRASKAMQDRVLANPKIEVLWSTTLIDVKGDSALTHVVLKDVKTGKEFDHEAKGLFYAIGHNPNTGFLNGQLEMDSDGYIITEKGTTKTSVAGVFAAGDVQDKTYRQAITSAGTGCMAALEAEKYMNENPL</sequence>
<gene>
    <name evidence="11" type="primary">trxB</name>
    <name evidence="11" type="ORF">PQJ61_05655</name>
</gene>
<protein>
    <recommendedName>
        <fullName evidence="8">Thioredoxin reductase</fullName>
        <ecNumber evidence="8">1.8.1.9</ecNumber>
    </recommendedName>
</protein>
<dbReference type="InterPro" id="IPR050097">
    <property type="entry name" value="Ferredoxin-NADP_redctase_2"/>
</dbReference>
<dbReference type="InterPro" id="IPR008255">
    <property type="entry name" value="Pyr_nucl-diS_OxRdtase_2_AS"/>
</dbReference>
<dbReference type="PROSITE" id="PS00573">
    <property type="entry name" value="PYRIDINE_REDOX_2"/>
    <property type="match status" value="1"/>
</dbReference>
<dbReference type="FunFam" id="3.50.50.60:FF:000064">
    <property type="entry name" value="Thioredoxin reductase"/>
    <property type="match status" value="1"/>
</dbReference>
<dbReference type="GO" id="GO:0004791">
    <property type="term" value="F:thioredoxin-disulfide reductase (NADPH) activity"/>
    <property type="evidence" value="ECO:0007669"/>
    <property type="project" value="UniProtKB-UniRule"/>
</dbReference>
<keyword evidence="6" id="KW-1015">Disulfide bond</keyword>
<keyword evidence="3 8" id="KW-0274">FAD</keyword>
<comment type="caution">
    <text evidence="11">The sequence shown here is derived from an EMBL/GenBank/DDBJ whole genome shotgun (WGS) entry which is preliminary data.</text>
</comment>
<dbReference type="SUPFAM" id="SSF51905">
    <property type="entry name" value="FAD/NAD(P)-binding domain"/>
    <property type="match status" value="1"/>
</dbReference>
<keyword evidence="2 8" id="KW-0285">Flavoprotein</keyword>
<dbReference type="PRINTS" id="PR00368">
    <property type="entry name" value="FADPNR"/>
</dbReference>
<dbReference type="AlphaFoldDB" id="A0AAJ1IF36"/>
<dbReference type="GO" id="GO:0019430">
    <property type="term" value="P:removal of superoxide radicals"/>
    <property type="evidence" value="ECO:0007669"/>
    <property type="project" value="UniProtKB-UniRule"/>
</dbReference>
<feature type="domain" description="FAD/NAD(P)-binding" evidence="10">
    <location>
        <begin position="2"/>
        <end position="296"/>
    </location>
</feature>
<dbReference type="NCBIfam" id="TIGR01292">
    <property type="entry name" value="TRX_reduct"/>
    <property type="match status" value="1"/>
</dbReference>
<evidence type="ECO:0000256" key="1">
    <source>
        <dbReference type="ARBA" id="ARBA00009333"/>
    </source>
</evidence>
<comment type="cofactor">
    <cofactor evidence="9">
        <name>FAD</name>
        <dbReference type="ChEBI" id="CHEBI:57692"/>
    </cofactor>
    <text evidence="9">Binds 1 FAD per subunit.</text>
</comment>
<comment type="catalytic activity">
    <reaction evidence="8">
        <text>[thioredoxin]-dithiol + NADP(+) = [thioredoxin]-disulfide + NADPH + H(+)</text>
        <dbReference type="Rhea" id="RHEA:20345"/>
        <dbReference type="Rhea" id="RHEA-COMP:10698"/>
        <dbReference type="Rhea" id="RHEA-COMP:10700"/>
        <dbReference type="ChEBI" id="CHEBI:15378"/>
        <dbReference type="ChEBI" id="CHEBI:29950"/>
        <dbReference type="ChEBI" id="CHEBI:50058"/>
        <dbReference type="ChEBI" id="CHEBI:57783"/>
        <dbReference type="ChEBI" id="CHEBI:58349"/>
        <dbReference type="EC" id="1.8.1.9"/>
    </reaction>
</comment>
<comment type="similarity">
    <text evidence="1 8">Belongs to the class-II pyridine nucleotide-disulfide oxidoreductase family.</text>
</comment>
<evidence type="ECO:0000256" key="4">
    <source>
        <dbReference type="ARBA" id="ARBA00022857"/>
    </source>
</evidence>
<evidence type="ECO:0000256" key="5">
    <source>
        <dbReference type="ARBA" id="ARBA00023002"/>
    </source>
</evidence>
<evidence type="ECO:0000256" key="3">
    <source>
        <dbReference type="ARBA" id="ARBA00022827"/>
    </source>
</evidence>
<dbReference type="PANTHER" id="PTHR48105">
    <property type="entry name" value="THIOREDOXIN REDUCTASE 1-RELATED-RELATED"/>
    <property type="match status" value="1"/>
</dbReference>
<dbReference type="InterPro" id="IPR023753">
    <property type="entry name" value="FAD/NAD-binding_dom"/>
</dbReference>
<keyword evidence="4 9" id="KW-0521">NADP</keyword>
<evidence type="ECO:0000256" key="8">
    <source>
        <dbReference type="RuleBase" id="RU003880"/>
    </source>
</evidence>
<dbReference type="InterPro" id="IPR005982">
    <property type="entry name" value="Thioredox_Rdtase"/>
</dbReference>
<dbReference type="EMBL" id="JAQQAL010000011">
    <property type="protein sequence ID" value="MDC7226230.1"/>
    <property type="molecule type" value="Genomic_DNA"/>
</dbReference>